<evidence type="ECO:0000313" key="3">
    <source>
        <dbReference type="Proteomes" id="UP000249619"/>
    </source>
</evidence>
<comment type="caution">
    <text evidence="2">The sequence shown here is derived from an EMBL/GenBank/DDBJ whole genome shotgun (WGS) entry which is preliminary data.</text>
</comment>
<name>A0A364N4P6_STELY</name>
<feature type="region of interest" description="Disordered" evidence="1">
    <location>
        <begin position="673"/>
        <end position="704"/>
    </location>
</feature>
<accession>A0A364N4P6</accession>
<feature type="compositionally biased region" description="Polar residues" evidence="1">
    <location>
        <begin position="335"/>
        <end position="354"/>
    </location>
</feature>
<keyword evidence="3" id="KW-1185">Reference proteome</keyword>
<feature type="region of interest" description="Disordered" evidence="1">
    <location>
        <begin position="1"/>
        <end position="154"/>
    </location>
</feature>
<feature type="region of interest" description="Disordered" evidence="1">
    <location>
        <begin position="253"/>
        <end position="286"/>
    </location>
</feature>
<dbReference type="Proteomes" id="UP000249619">
    <property type="component" value="Unassembled WGS sequence"/>
</dbReference>
<feature type="region of interest" description="Disordered" evidence="1">
    <location>
        <begin position="474"/>
        <end position="522"/>
    </location>
</feature>
<feature type="compositionally biased region" description="Acidic residues" evidence="1">
    <location>
        <begin position="46"/>
        <end position="57"/>
    </location>
</feature>
<gene>
    <name evidence="2" type="ORF">DDE83_004493</name>
</gene>
<evidence type="ECO:0000313" key="2">
    <source>
        <dbReference type="EMBL" id="RAR11766.1"/>
    </source>
</evidence>
<dbReference type="OrthoDB" id="3785701at2759"/>
<feature type="compositionally biased region" description="Low complexity" evidence="1">
    <location>
        <begin position="673"/>
        <end position="687"/>
    </location>
</feature>
<feature type="region of interest" description="Disordered" evidence="1">
    <location>
        <begin position="205"/>
        <end position="227"/>
    </location>
</feature>
<evidence type="ECO:0000256" key="1">
    <source>
        <dbReference type="SAM" id="MobiDB-lite"/>
    </source>
</evidence>
<feature type="compositionally biased region" description="Low complexity" evidence="1">
    <location>
        <begin position="205"/>
        <end position="218"/>
    </location>
</feature>
<dbReference type="EMBL" id="QGDH01000055">
    <property type="protein sequence ID" value="RAR11766.1"/>
    <property type="molecule type" value="Genomic_DNA"/>
</dbReference>
<feature type="compositionally biased region" description="Pro residues" evidence="1">
    <location>
        <begin position="483"/>
        <end position="492"/>
    </location>
</feature>
<feature type="region of interest" description="Disordered" evidence="1">
    <location>
        <begin position="409"/>
        <end position="450"/>
    </location>
</feature>
<feature type="compositionally biased region" description="Basic and acidic residues" evidence="1">
    <location>
        <begin position="274"/>
        <end position="284"/>
    </location>
</feature>
<feature type="compositionally biased region" description="Low complexity" evidence="1">
    <location>
        <begin position="512"/>
        <end position="522"/>
    </location>
</feature>
<sequence length="798" mass="85299">MSAKREESVRSTAIGGTPRKRPLSPNTSASVPKRPATKGGFVISSDEGEDDTDDEEPTQSKSVAQQAPRPLIRRVPIQTALRTTPVTASSPAKQVNRTRLSMLLGRNRSATPAPRQSLPPSHSKGVLRSSTSYATRSPNTGNSMAGGREATPRITDKASSKVLENTQLMAADEPQAWVAPNAESKFKHQGSNSTQKQHLSNIVEASSWPSESASSTPAQLSQQRKADGISDKAGYTTILASKKLAGSLVNTATKPAKDGTTKSPLPVTKSVQPARDDGQLKKADGASVATAARNTLPVVAGGSIGREAKVSFKETSLLAKQTTADLTTIIPSISKPNTPNKIDQKQVIPTSSTSDAKKINSKPVSKPLGTRLKEYDSAHATDMSRSDPSKTTNAVDEMGFEAREPVLSIPFGSFGGTPAKSSHSQRSEDAFKGESSLGGANGETARRAHQGSVEIHATPAPAICDVAEPLRQLNTSSGAPENLPLPNPPSPARPGNEPASPEVAQAPPISPPVTASISSSSAANTNGDIFIPSQPCTILKEAVPYFEYSVFQKHWSSEQQEKDGTSIEVSVRPCTNADEANAQAERLFQSSHQYFQDMLVEHSIQQDDNGCAVFTTHIAPYDYPAKKNHIKIWVQRHAVSRFANRTPQSLQGPSFISSTGYILRLFKLLAPPDSSSSSDSDTPSADPASDDANEGSQAPLRVHRAHARPGVYTTIASANRAARNLQIELSHEKEPRRAMTRIFQQRDLETLNAKLLALDSAARPEHGCWRSRFNACGRGGDGLELVVEETRICGPRNV</sequence>
<protein>
    <submittedName>
        <fullName evidence="2">Uncharacterized protein</fullName>
    </submittedName>
</protein>
<reference evidence="3" key="1">
    <citation type="submission" date="2018-05" db="EMBL/GenBank/DDBJ databases">
        <title>Draft genome sequence of Stemphylium lycopersici strain CIDEFI 213.</title>
        <authorList>
            <person name="Medina R."/>
            <person name="Franco M.E.E."/>
            <person name="Lucentini C.G."/>
            <person name="Saparrat M.C.N."/>
            <person name="Balatti P.A."/>
        </authorList>
    </citation>
    <scope>NUCLEOTIDE SEQUENCE [LARGE SCALE GENOMIC DNA]</scope>
    <source>
        <strain evidence="3">CIDEFI 213</strain>
    </source>
</reference>
<feature type="region of interest" description="Disordered" evidence="1">
    <location>
        <begin position="335"/>
        <end position="368"/>
    </location>
</feature>
<feature type="compositionally biased region" description="Polar residues" evidence="1">
    <location>
        <begin position="128"/>
        <end position="143"/>
    </location>
</feature>
<feature type="compositionally biased region" description="Polar residues" evidence="1">
    <location>
        <begin position="80"/>
        <end position="99"/>
    </location>
</feature>
<proteinExistence type="predicted"/>
<organism evidence="2 3">
    <name type="scientific">Stemphylium lycopersici</name>
    <name type="common">Tomato gray leaf spot disease fungus</name>
    <name type="synonym">Thyrospora lycopersici</name>
    <dbReference type="NCBI Taxonomy" id="183478"/>
    <lineage>
        <taxon>Eukaryota</taxon>
        <taxon>Fungi</taxon>
        <taxon>Dikarya</taxon>
        <taxon>Ascomycota</taxon>
        <taxon>Pezizomycotina</taxon>
        <taxon>Dothideomycetes</taxon>
        <taxon>Pleosporomycetidae</taxon>
        <taxon>Pleosporales</taxon>
        <taxon>Pleosporineae</taxon>
        <taxon>Pleosporaceae</taxon>
        <taxon>Stemphylium</taxon>
    </lineage>
</organism>
<dbReference type="AlphaFoldDB" id="A0A364N4P6"/>